<feature type="transmembrane region" description="Helical" evidence="1">
    <location>
        <begin position="118"/>
        <end position="138"/>
    </location>
</feature>
<reference evidence="2" key="1">
    <citation type="submission" date="2021-06" db="EMBL/GenBank/DDBJ databases">
        <authorList>
            <person name="Hodson N. C."/>
            <person name="Mongue J. A."/>
            <person name="Jaron S. K."/>
        </authorList>
    </citation>
    <scope>NUCLEOTIDE SEQUENCE</scope>
</reference>
<proteinExistence type="predicted"/>
<dbReference type="EMBL" id="CAJVCH010411551">
    <property type="protein sequence ID" value="CAG7818107.1"/>
    <property type="molecule type" value="Genomic_DNA"/>
</dbReference>
<evidence type="ECO:0000313" key="3">
    <source>
        <dbReference type="Proteomes" id="UP000708208"/>
    </source>
</evidence>
<keyword evidence="1" id="KW-0812">Transmembrane</keyword>
<evidence type="ECO:0000256" key="1">
    <source>
        <dbReference type="SAM" id="Phobius"/>
    </source>
</evidence>
<feature type="non-terminal residue" evidence="2">
    <location>
        <position position="1"/>
    </location>
</feature>
<accession>A0A8J2KKC7</accession>
<name>A0A8J2KKC7_9HEXA</name>
<keyword evidence="1" id="KW-0472">Membrane</keyword>
<keyword evidence="1" id="KW-1133">Transmembrane helix</keyword>
<organism evidence="2 3">
    <name type="scientific">Allacma fusca</name>
    <dbReference type="NCBI Taxonomy" id="39272"/>
    <lineage>
        <taxon>Eukaryota</taxon>
        <taxon>Metazoa</taxon>
        <taxon>Ecdysozoa</taxon>
        <taxon>Arthropoda</taxon>
        <taxon>Hexapoda</taxon>
        <taxon>Collembola</taxon>
        <taxon>Symphypleona</taxon>
        <taxon>Sminthuridae</taxon>
        <taxon>Allacma</taxon>
    </lineage>
</organism>
<gene>
    <name evidence="2" type="ORF">AFUS01_LOCUS28633</name>
</gene>
<protein>
    <submittedName>
        <fullName evidence="2">Uncharacterized protein</fullName>
    </submittedName>
</protein>
<dbReference type="AlphaFoldDB" id="A0A8J2KKC7"/>
<sequence length="182" mass="20512">KKKACISWDSIGYPLVAKNLTLSRGILPVVQSREAVTQILLHPALQKDSKHLESFGGVVSWLRDSGHTYKWIEEIKNYNEKKGISWLKTLGRSELKDKLVSLTESLKSTVAAFHIDQMLTPFGILFSGVFTALVIFSIEYEVLKLFNPRVQVQTVGKYFLKILKLGELDQNGVDNDKGYGKL</sequence>
<keyword evidence="3" id="KW-1185">Reference proteome</keyword>
<dbReference type="Proteomes" id="UP000708208">
    <property type="component" value="Unassembled WGS sequence"/>
</dbReference>
<evidence type="ECO:0000313" key="2">
    <source>
        <dbReference type="EMBL" id="CAG7818107.1"/>
    </source>
</evidence>
<comment type="caution">
    <text evidence="2">The sequence shown here is derived from an EMBL/GenBank/DDBJ whole genome shotgun (WGS) entry which is preliminary data.</text>
</comment>